<protein>
    <recommendedName>
        <fullName evidence="1">PilZ domain-containing protein</fullName>
    </recommendedName>
</protein>
<dbReference type="Gene3D" id="2.40.10.220">
    <property type="entry name" value="predicted glycosyltransferase like domains"/>
    <property type="match status" value="1"/>
</dbReference>
<dbReference type="EMBL" id="BAABCX010000009">
    <property type="protein sequence ID" value="GAA3551984.1"/>
    <property type="molecule type" value="Genomic_DNA"/>
</dbReference>
<comment type="caution">
    <text evidence="2">The sequence shown here is derived from an EMBL/GenBank/DDBJ whole genome shotgun (WGS) entry which is preliminary data.</text>
</comment>
<dbReference type="Pfam" id="PF07238">
    <property type="entry name" value="PilZ"/>
    <property type="match status" value="1"/>
</dbReference>
<dbReference type="InterPro" id="IPR009875">
    <property type="entry name" value="PilZ_domain"/>
</dbReference>
<gene>
    <name evidence="2" type="ORF">GCM10022394_35330</name>
</gene>
<evidence type="ECO:0000313" key="3">
    <source>
        <dbReference type="Proteomes" id="UP001500795"/>
    </source>
</evidence>
<dbReference type="RefSeq" id="WP_344960182.1">
    <property type="nucleotide sequence ID" value="NZ_BAABCX010000009.1"/>
</dbReference>
<feature type="domain" description="PilZ" evidence="1">
    <location>
        <begin position="3"/>
        <end position="90"/>
    </location>
</feature>
<reference evidence="3" key="1">
    <citation type="journal article" date="2019" name="Int. J. Syst. Evol. Microbiol.">
        <title>The Global Catalogue of Microorganisms (GCM) 10K type strain sequencing project: providing services to taxonomists for standard genome sequencing and annotation.</title>
        <authorList>
            <consortium name="The Broad Institute Genomics Platform"/>
            <consortium name="The Broad Institute Genome Sequencing Center for Infectious Disease"/>
            <person name="Wu L."/>
            <person name="Ma J."/>
        </authorList>
    </citation>
    <scope>NUCLEOTIDE SEQUENCE [LARGE SCALE GENOMIC DNA]</scope>
    <source>
        <strain evidence="3">JCM 17110</strain>
    </source>
</reference>
<dbReference type="SUPFAM" id="SSF141371">
    <property type="entry name" value="PilZ domain-like"/>
    <property type="match status" value="1"/>
</dbReference>
<accession>A0ABP6WJV7</accession>
<organism evidence="2 3">
    <name type="scientific">Zobellella aerophila</name>
    <dbReference type="NCBI Taxonomy" id="870480"/>
    <lineage>
        <taxon>Bacteria</taxon>
        <taxon>Pseudomonadati</taxon>
        <taxon>Pseudomonadota</taxon>
        <taxon>Gammaproteobacteria</taxon>
        <taxon>Aeromonadales</taxon>
        <taxon>Aeromonadaceae</taxon>
        <taxon>Zobellella</taxon>
    </lineage>
</organism>
<dbReference type="Proteomes" id="UP001500795">
    <property type="component" value="Unassembled WGS sequence"/>
</dbReference>
<proteinExistence type="predicted"/>
<sequence>MEDRRRHPRRKTTCKIRLSNEHFGPIKGNIKDMSEGGVFVEAVTTSDFSVGMRLEAVILDSDWDQTLPSLTMKVVRIEANGIGLEFVGLD</sequence>
<name>A0ABP6WJV7_9GAMM</name>
<evidence type="ECO:0000313" key="2">
    <source>
        <dbReference type="EMBL" id="GAA3551984.1"/>
    </source>
</evidence>
<keyword evidence="3" id="KW-1185">Reference proteome</keyword>
<evidence type="ECO:0000259" key="1">
    <source>
        <dbReference type="Pfam" id="PF07238"/>
    </source>
</evidence>